<name>A0A1I0SRB4_9BACL</name>
<organism evidence="2 3">
    <name type="scientific">Parageobacillus thermantarcticus</name>
    <dbReference type="NCBI Taxonomy" id="186116"/>
    <lineage>
        <taxon>Bacteria</taxon>
        <taxon>Bacillati</taxon>
        <taxon>Bacillota</taxon>
        <taxon>Bacilli</taxon>
        <taxon>Bacillales</taxon>
        <taxon>Anoxybacillaceae</taxon>
        <taxon>Parageobacillus</taxon>
    </lineage>
</organism>
<gene>
    <name evidence="2" type="ORF">SAMN05192569_1003181</name>
</gene>
<proteinExistence type="predicted"/>
<dbReference type="Proteomes" id="UP000198650">
    <property type="component" value="Unassembled WGS sequence"/>
</dbReference>
<evidence type="ECO:0000313" key="3">
    <source>
        <dbReference type="Proteomes" id="UP000198650"/>
    </source>
</evidence>
<reference evidence="3" key="1">
    <citation type="submission" date="2016-10" db="EMBL/GenBank/DDBJ databases">
        <authorList>
            <person name="Varghese N."/>
            <person name="Submissions S."/>
        </authorList>
    </citation>
    <scope>NUCLEOTIDE SEQUENCE [LARGE SCALE GENOMIC DNA]</scope>
    <source>
        <strain evidence="3">M1</strain>
    </source>
</reference>
<feature type="signal peptide" evidence="1">
    <location>
        <begin position="1"/>
        <end position="29"/>
    </location>
</feature>
<feature type="chain" id="PRO_5011440799" evidence="1">
    <location>
        <begin position="30"/>
        <end position="186"/>
    </location>
</feature>
<protein>
    <submittedName>
        <fullName evidence="2">Uncharacterized protein</fullName>
    </submittedName>
</protein>
<evidence type="ECO:0000313" key="2">
    <source>
        <dbReference type="EMBL" id="SFA42029.1"/>
    </source>
</evidence>
<sequence>MKKMKFLKFGLATALSVSLVSFSSGGVFAKENEENISELWEKSVNYSNEENLRAVVEDGKVTPQGSTTISTVGTGSTYIYVSESSASLGTKGITPQAYPVSEVKAVGKTTSKVTLSSHGVTTTLMLNGSSIGTQRDTGLGKTTDTATVYHYPGSVPSGWEYRATSHHTLSTSTNTFIADTGDSIRF</sequence>
<dbReference type="RefSeq" id="WP_090948076.1">
    <property type="nucleotide sequence ID" value="NZ_FOJS01000003.1"/>
</dbReference>
<accession>A0A1I0SRB4</accession>
<dbReference type="OrthoDB" id="2968987at2"/>
<keyword evidence="1" id="KW-0732">Signal</keyword>
<evidence type="ECO:0000256" key="1">
    <source>
        <dbReference type="SAM" id="SignalP"/>
    </source>
</evidence>
<dbReference type="AlphaFoldDB" id="A0A1I0SRB4"/>
<dbReference type="EMBL" id="FOJS01000003">
    <property type="protein sequence ID" value="SFA42029.1"/>
    <property type="molecule type" value="Genomic_DNA"/>
</dbReference>
<keyword evidence="3" id="KW-1185">Reference proteome</keyword>